<feature type="region of interest" description="Disordered" evidence="1">
    <location>
        <begin position="392"/>
        <end position="457"/>
    </location>
</feature>
<name>A0A835Y963_9CHLO</name>
<feature type="compositionally biased region" description="Low complexity" evidence="1">
    <location>
        <begin position="345"/>
        <end position="361"/>
    </location>
</feature>
<dbReference type="EMBL" id="JAEHOE010000010">
    <property type="protein sequence ID" value="KAG2498348.1"/>
    <property type="molecule type" value="Genomic_DNA"/>
</dbReference>
<dbReference type="Proteomes" id="UP000612055">
    <property type="component" value="Unassembled WGS sequence"/>
</dbReference>
<organism evidence="2 3">
    <name type="scientific">Edaphochlamys debaryana</name>
    <dbReference type="NCBI Taxonomy" id="47281"/>
    <lineage>
        <taxon>Eukaryota</taxon>
        <taxon>Viridiplantae</taxon>
        <taxon>Chlorophyta</taxon>
        <taxon>core chlorophytes</taxon>
        <taxon>Chlorophyceae</taxon>
        <taxon>CS clade</taxon>
        <taxon>Chlamydomonadales</taxon>
        <taxon>Chlamydomonadales incertae sedis</taxon>
        <taxon>Edaphochlamys</taxon>
    </lineage>
</organism>
<keyword evidence="3" id="KW-1185">Reference proteome</keyword>
<comment type="caution">
    <text evidence="2">The sequence shown here is derived from an EMBL/GenBank/DDBJ whole genome shotgun (WGS) entry which is preliminary data.</text>
</comment>
<protein>
    <submittedName>
        <fullName evidence="2">Uncharacterized protein</fullName>
    </submittedName>
</protein>
<sequence>MAFTDSVERSLRFGQPFSGSGSFGEIRLVSLAAYGSSLDPMDASAERGEVLHVVRISAACRTGSAECALVEPVTDAWLGIQAEPVLAPEAKRGFSPCLGSLGTAPASANGIWLLGDAGSPPSLAQHLSGPLGWPDRERMNFGTAEPHDYAVWRVGARRPSDAVMEVAFEDADFNISEDLLESRGLLELTSPPRAVSLASPPTPRGHRTATKPMGRIAALVEDLAAGTCSPGESRALSLNEAEAEPAAPAACAGDGRSWRHLPARPHPHLLSTSDVLLRHAEVNEECWWECCGDVEAAAESPEPGAAQPPSAAAGHGRLNPMWAAGAASWRSLQTQASHQPPPAPGCACEAAEPMSPLAAEPQPRPRPLPRAQPQEVDARVRGCEGAQAQAELEGLAWEEDEPPLDLREDQPEEEPQPHPVTPPRPRLLLSAPHHRTASAPPSAPAASSPLAPAPAAEPPADLGLCGPGLCQPLRPAAVIDLWAAPYDASLFACGLSPDISPELEDEAARTMSLGAAGPATPVLTCRIYRRGSTCAVPSANSTDPAHQAASPLTAPLLRRGVTCAESAAAASSAALGPHGMLGCPWASYQQGGAA</sequence>
<accession>A0A835Y963</accession>
<evidence type="ECO:0000256" key="1">
    <source>
        <dbReference type="SAM" id="MobiDB-lite"/>
    </source>
</evidence>
<proteinExistence type="predicted"/>
<dbReference type="AlphaFoldDB" id="A0A835Y963"/>
<evidence type="ECO:0000313" key="3">
    <source>
        <dbReference type="Proteomes" id="UP000612055"/>
    </source>
</evidence>
<feature type="region of interest" description="Disordered" evidence="1">
    <location>
        <begin position="327"/>
        <end position="380"/>
    </location>
</feature>
<gene>
    <name evidence="2" type="ORF">HYH03_003607</name>
</gene>
<feature type="compositionally biased region" description="Low complexity" evidence="1">
    <location>
        <begin position="437"/>
        <end position="450"/>
    </location>
</feature>
<evidence type="ECO:0000313" key="2">
    <source>
        <dbReference type="EMBL" id="KAG2498348.1"/>
    </source>
</evidence>
<reference evidence="2" key="1">
    <citation type="journal article" date="2020" name="bioRxiv">
        <title>Comparative genomics of Chlamydomonas.</title>
        <authorList>
            <person name="Craig R.J."/>
            <person name="Hasan A.R."/>
            <person name="Ness R.W."/>
            <person name="Keightley P.D."/>
        </authorList>
    </citation>
    <scope>NUCLEOTIDE SEQUENCE</scope>
    <source>
        <strain evidence="2">CCAP 11/70</strain>
    </source>
</reference>